<feature type="transmembrane region" description="Helical" evidence="16">
    <location>
        <begin position="298"/>
        <end position="318"/>
    </location>
</feature>
<feature type="region of interest" description="Disordered" evidence="15">
    <location>
        <begin position="495"/>
        <end position="533"/>
    </location>
</feature>
<proteinExistence type="inferred from homology"/>
<evidence type="ECO:0000313" key="20">
    <source>
        <dbReference type="Proteomes" id="UP000030651"/>
    </source>
</evidence>
<dbReference type="eggNOG" id="ENOG502SN7T">
    <property type="taxonomic scope" value="Eukaryota"/>
</dbReference>
<feature type="transmembrane region" description="Helical" evidence="16">
    <location>
        <begin position="143"/>
        <end position="162"/>
    </location>
</feature>
<comment type="subcellular location">
    <subcellularLocation>
        <location evidence="2">Membrane</location>
        <topology evidence="2">Lipid-anchor</topology>
        <topology evidence="2">GPI-anchor</topology>
    </subcellularLocation>
    <subcellularLocation>
        <location evidence="1">Membrane</location>
        <topology evidence="1">Multi-pass membrane protein</topology>
    </subcellularLocation>
    <subcellularLocation>
        <location evidence="3">Secreted</location>
    </subcellularLocation>
</comment>
<evidence type="ECO:0000313" key="19">
    <source>
        <dbReference type="EMBL" id="ETS77403.1"/>
    </source>
</evidence>
<protein>
    <recommendedName>
        <fullName evidence="18">CFEM domain-containing protein</fullName>
    </recommendedName>
</protein>
<feature type="transmembrane region" description="Helical" evidence="16">
    <location>
        <begin position="222"/>
        <end position="242"/>
    </location>
</feature>
<dbReference type="InterPro" id="IPR052337">
    <property type="entry name" value="SAT4-like"/>
</dbReference>
<feature type="transmembrane region" description="Helical" evidence="16">
    <location>
        <begin position="262"/>
        <end position="286"/>
    </location>
</feature>
<evidence type="ECO:0000256" key="16">
    <source>
        <dbReference type="SAM" id="Phobius"/>
    </source>
</evidence>
<keyword evidence="7 16" id="KW-0812">Transmembrane</keyword>
<dbReference type="GeneID" id="19276290"/>
<feature type="signal peptide" evidence="17">
    <location>
        <begin position="1"/>
        <end position="25"/>
    </location>
</feature>
<evidence type="ECO:0000256" key="17">
    <source>
        <dbReference type="SAM" id="SignalP"/>
    </source>
</evidence>
<dbReference type="SMART" id="SM00747">
    <property type="entry name" value="CFEM"/>
    <property type="match status" value="1"/>
</dbReference>
<dbReference type="HOGENOM" id="CLU_028200_6_2_1"/>
<keyword evidence="5" id="KW-0964">Secreted</keyword>
<feature type="compositionally biased region" description="Polar residues" evidence="15">
    <location>
        <begin position="381"/>
        <end position="392"/>
    </location>
</feature>
<evidence type="ECO:0000256" key="7">
    <source>
        <dbReference type="ARBA" id="ARBA00022692"/>
    </source>
</evidence>
<keyword evidence="14" id="KW-0408">Iron</keyword>
<dbReference type="GO" id="GO:0046872">
    <property type="term" value="F:metal ion binding"/>
    <property type="evidence" value="ECO:0007669"/>
    <property type="project" value="UniProtKB-UniRule"/>
</dbReference>
<sequence>MPSHINRLVLVASLWVVACVNSAQGTSVSEIISSIPKCALPCVIQDLTEAKCSMTDVASLSDCICLDTKLLSGLSECIQTSCVYSDQLIASSAADSLCTAYPKESRVRDVQIAAIVTMALAIPIVLARCAARLQITKKLWLDDWTALLGLVLLTALAAMEYISSRMGFGKHYWNISASNGPVLLQLFYAAQILYITVQLSAKVSIALLFFRLFPARWMRLTLKIFTAFMIGHGLIFVMVVIFQCWPIYSIWDKTVSGKCVDITAVGYVGAALSIVEDIFLVLLPITELRKLQVSQRQRVLLSLMFAIGSFAAVTSMIRLKYMVMFAYTFDATWDNVDVIIWSLIELFTAVFLGSLPPLRPWLIRLVPKVYVTWTKTRTNKSTSGFPQSGHNATTDKDAESKSTAAIYDEPSAAPVYGDRKTSSSSYAMSTISSMRSADWNITPESPPLLPTSKFQNPTVAIPQSVRTHWSGQPGNPTNPNVLTRSTSHHLNRVASQDLESNHSRDTWSNLGGEGWTQSAADRLSSKFAGPRGH</sequence>
<keyword evidence="10 16" id="KW-0472">Membrane</keyword>
<gene>
    <name evidence="19" type="ORF">PFICI_11277</name>
</gene>
<dbReference type="Proteomes" id="UP000030651">
    <property type="component" value="Unassembled WGS sequence"/>
</dbReference>
<dbReference type="PROSITE" id="PS52012">
    <property type="entry name" value="CFEM"/>
    <property type="match status" value="1"/>
</dbReference>
<keyword evidence="6" id="KW-0336">GPI-anchor</keyword>
<organism evidence="19 20">
    <name type="scientific">Pestalotiopsis fici (strain W106-1 / CGMCC3.15140)</name>
    <dbReference type="NCBI Taxonomy" id="1229662"/>
    <lineage>
        <taxon>Eukaryota</taxon>
        <taxon>Fungi</taxon>
        <taxon>Dikarya</taxon>
        <taxon>Ascomycota</taxon>
        <taxon>Pezizomycotina</taxon>
        <taxon>Sordariomycetes</taxon>
        <taxon>Xylariomycetidae</taxon>
        <taxon>Amphisphaeriales</taxon>
        <taxon>Sporocadaceae</taxon>
        <taxon>Pestalotiopsis</taxon>
    </lineage>
</organism>
<keyword evidence="20" id="KW-1185">Reference proteome</keyword>
<dbReference type="PANTHER" id="PTHR33048:SF47">
    <property type="entry name" value="INTEGRAL MEMBRANE PROTEIN-RELATED"/>
    <property type="match status" value="1"/>
</dbReference>
<keyword evidence="14" id="KW-0479">Metal-binding</keyword>
<evidence type="ECO:0000256" key="3">
    <source>
        <dbReference type="ARBA" id="ARBA00004613"/>
    </source>
</evidence>
<comment type="similarity">
    <text evidence="13">Belongs to the SAT4 family.</text>
</comment>
<keyword evidence="14" id="KW-0349">Heme</keyword>
<dbReference type="Pfam" id="PF05730">
    <property type="entry name" value="CFEM"/>
    <property type="match status" value="1"/>
</dbReference>
<feature type="chain" id="PRO_5004835408" description="CFEM domain-containing protein" evidence="17">
    <location>
        <begin position="26"/>
        <end position="533"/>
    </location>
</feature>
<dbReference type="PROSITE" id="PS51257">
    <property type="entry name" value="PROKAR_LIPOPROTEIN"/>
    <property type="match status" value="1"/>
</dbReference>
<evidence type="ECO:0000256" key="1">
    <source>
        <dbReference type="ARBA" id="ARBA00004141"/>
    </source>
</evidence>
<evidence type="ECO:0000256" key="14">
    <source>
        <dbReference type="PROSITE-ProRule" id="PRU01356"/>
    </source>
</evidence>
<dbReference type="InterPro" id="IPR049326">
    <property type="entry name" value="Rhodopsin_dom_fungi"/>
</dbReference>
<evidence type="ECO:0000259" key="18">
    <source>
        <dbReference type="PROSITE" id="PS52012"/>
    </source>
</evidence>
<evidence type="ECO:0000256" key="4">
    <source>
        <dbReference type="ARBA" id="ARBA00010031"/>
    </source>
</evidence>
<dbReference type="RefSeq" id="XP_007838049.1">
    <property type="nucleotide sequence ID" value="XM_007839858.1"/>
</dbReference>
<comment type="caution">
    <text evidence="14">Lacks conserved residue(s) required for the propagation of feature annotation.</text>
</comment>
<evidence type="ECO:0000256" key="6">
    <source>
        <dbReference type="ARBA" id="ARBA00022622"/>
    </source>
</evidence>
<evidence type="ECO:0000256" key="11">
    <source>
        <dbReference type="ARBA" id="ARBA00023157"/>
    </source>
</evidence>
<keyword evidence="8 17" id="KW-0732">Signal</keyword>
<feature type="transmembrane region" description="Helical" evidence="16">
    <location>
        <begin position="182"/>
        <end position="210"/>
    </location>
</feature>
<dbReference type="Pfam" id="PF20684">
    <property type="entry name" value="Fung_rhodopsin"/>
    <property type="match status" value="1"/>
</dbReference>
<feature type="domain" description="CFEM" evidence="18">
    <location>
        <begin position="6"/>
        <end position="125"/>
    </location>
</feature>
<dbReference type="EMBL" id="KI912116">
    <property type="protein sequence ID" value="ETS77403.1"/>
    <property type="molecule type" value="Genomic_DNA"/>
</dbReference>
<dbReference type="KEGG" id="pfy:PFICI_11277"/>
<reference evidence="20" key="1">
    <citation type="journal article" date="2015" name="BMC Genomics">
        <title>Genomic and transcriptomic analysis of the endophytic fungus Pestalotiopsis fici reveals its lifestyle and high potential for synthesis of natural products.</title>
        <authorList>
            <person name="Wang X."/>
            <person name="Zhang X."/>
            <person name="Liu L."/>
            <person name="Xiang M."/>
            <person name="Wang W."/>
            <person name="Sun X."/>
            <person name="Che Y."/>
            <person name="Guo L."/>
            <person name="Liu G."/>
            <person name="Guo L."/>
            <person name="Wang C."/>
            <person name="Yin W.B."/>
            <person name="Stadler M."/>
            <person name="Zhang X."/>
            <person name="Liu X."/>
        </authorList>
    </citation>
    <scope>NUCLEOTIDE SEQUENCE [LARGE SCALE GENOMIC DNA]</scope>
    <source>
        <strain evidence="20">W106-1 / CGMCC3.15140</strain>
    </source>
</reference>
<name>W3WU46_PESFW</name>
<evidence type="ECO:0000256" key="12">
    <source>
        <dbReference type="ARBA" id="ARBA00023288"/>
    </source>
</evidence>
<feature type="transmembrane region" description="Helical" evidence="16">
    <location>
        <begin position="112"/>
        <end position="131"/>
    </location>
</feature>
<comment type="similarity">
    <text evidence="4">Belongs to the RBT5 family.</text>
</comment>
<evidence type="ECO:0000256" key="13">
    <source>
        <dbReference type="ARBA" id="ARBA00038359"/>
    </source>
</evidence>
<keyword evidence="6" id="KW-0325">Glycoprotein</keyword>
<feature type="transmembrane region" description="Helical" evidence="16">
    <location>
        <begin position="338"/>
        <end position="358"/>
    </location>
</feature>
<dbReference type="OMA" id="ESWENVD"/>
<feature type="binding site" description="axial binding residue" evidence="14">
    <location>
        <position position="56"/>
    </location>
    <ligand>
        <name>heme</name>
        <dbReference type="ChEBI" id="CHEBI:30413"/>
    </ligand>
    <ligandPart>
        <name>Fe</name>
        <dbReference type="ChEBI" id="CHEBI:18248"/>
    </ligandPart>
</feature>
<keyword evidence="11 14" id="KW-1015">Disulfide bond</keyword>
<feature type="region of interest" description="Disordered" evidence="15">
    <location>
        <begin position="381"/>
        <end position="402"/>
    </location>
</feature>
<dbReference type="PANTHER" id="PTHR33048">
    <property type="entry name" value="PTH11-LIKE INTEGRAL MEMBRANE PROTEIN (AFU_ORTHOLOGUE AFUA_5G11245)"/>
    <property type="match status" value="1"/>
</dbReference>
<dbReference type="InterPro" id="IPR008427">
    <property type="entry name" value="Extracellular_membr_CFEM_dom"/>
</dbReference>
<dbReference type="GO" id="GO:0098552">
    <property type="term" value="C:side of membrane"/>
    <property type="evidence" value="ECO:0007669"/>
    <property type="project" value="UniProtKB-KW"/>
</dbReference>
<evidence type="ECO:0000256" key="10">
    <source>
        <dbReference type="ARBA" id="ARBA00023136"/>
    </source>
</evidence>
<dbReference type="InParanoid" id="W3WU46"/>
<evidence type="ECO:0000256" key="2">
    <source>
        <dbReference type="ARBA" id="ARBA00004589"/>
    </source>
</evidence>
<dbReference type="OrthoDB" id="4746163at2759"/>
<dbReference type="AlphaFoldDB" id="W3WU46"/>
<evidence type="ECO:0000256" key="9">
    <source>
        <dbReference type="ARBA" id="ARBA00022989"/>
    </source>
</evidence>
<evidence type="ECO:0000256" key="15">
    <source>
        <dbReference type="SAM" id="MobiDB-lite"/>
    </source>
</evidence>
<evidence type="ECO:0000256" key="5">
    <source>
        <dbReference type="ARBA" id="ARBA00022525"/>
    </source>
</evidence>
<keyword evidence="9 16" id="KW-1133">Transmembrane helix</keyword>
<accession>W3WU46</accession>
<dbReference type="GO" id="GO:0005576">
    <property type="term" value="C:extracellular region"/>
    <property type="evidence" value="ECO:0007669"/>
    <property type="project" value="UniProtKB-SubCell"/>
</dbReference>
<evidence type="ECO:0000256" key="8">
    <source>
        <dbReference type="ARBA" id="ARBA00022729"/>
    </source>
</evidence>
<feature type="disulfide bond" evidence="14">
    <location>
        <begin position="65"/>
        <end position="98"/>
    </location>
</feature>
<keyword evidence="12" id="KW-0449">Lipoprotein</keyword>